<reference evidence="1" key="1">
    <citation type="submission" date="2020-06" db="EMBL/GenBank/DDBJ databases">
        <authorList>
            <person name="Li T."/>
            <person name="Hu X."/>
            <person name="Zhang T."/>
            <person name="Song X."/>
            <person name="Zhang H."/>
            <person name="Dai N."/>
            <person name="Sheng W."/>
            <person name="Hou X."/>
            <person name="Wei L."/>
        </authorList>
    </citation>
    <scope>NUCLEOTIDE SEQUENCE</scope>
    <source>
        <strain evidence="1">3651</strain>
        <tissue evidence="1">Leaf</tissue>
    </source>
</reference>
<sequence length="120" mass="13821">MHWKIGNGRQVRIELHLWLAKPSTFQLIEDSKSLGRDEMVARVLQADGISWNKELIRAKFIKMDVEEILKTLLVFEGATSFPVEVISHAQRIHDLLNHSYPPCFCLSRSSARPLRGVELR</sequence>
<dbReference type="Proteomes" id="UP001293254">
    <property type="component" value="Unassembled WGS sequence"/>
</dbReference>
<protein>
    <submittedName>
        <fullName evidence="1">Uncharacterized protein</fullName>
    </submittedName>
</protein>
<evidence type="ECO:0000313" key="2">
    <source>
        <dbReference type="Proteomes" id="UP001293254"/>
    </source>
</evidence>
<reference evidence="1" key="2">
    <citation type="journal article" date="2024" name="Plant">
        <title>Genomic evolution and insights into agronomic trait innovations of Sesamum species.</title>
        <authorList>
            <person name="Miao H."/>
            <person name="Wang L."/>
            <person name="Qu L."/>
            <person name="Liu H."/>
            <person name="Sun Y."/>
            <person name="Le M."/>
            <person name="Wang Q."/>
            <person name="Wei S."/>
            <person name="Zheng Y."/>
            <person name="Lin W."/>
            <person name="Duan Y."/>
            <person name="Cao H."/>
            <person name="Xiong S."/>
            <person name="Wang X."/>
            <person name="Wei L."/>
            <person name="Li C."/>
            <person name="Ma Q."/>
            <person name="Ju M."/>
            <person name="Zhao R."/>
            <person name="Li G."/>
            <person name="Mu C."/>
            <person name="Tian Q."/>
            <person name="Mei H."/>
            <person name="Zhang T."/>
            <person name="Gao T."/>
            <person name="Zhang H."/>
        </authorList>
    </citation>
    <scope>NUCLEOTIDE SEQUENCE</scope>
    <source>
        <strain evidence="1">3651</strain>
    </source>
</reference>
<keyword evidence="2" id="KW-1185">Reference proteome</keyword>
<accession>A0AAE1Y4A8</accession>
<organism evidence="1 2">
    <name type="scientific">Sesamum alatum</name>
    <dbReference type="NCBI Taxonomy" id="300844"/>
    <lineage>
        <taxon>Eukaryota</taxon>
        <taxon>Viridiplantae</taxon>
        <taxon>Streptophyta</taxon>
        <taxon>Embryophyta</taxon>
        <taxon>Tracheophyta</taxon>
        <taxon>Spermatophyta</taxon>
        <taxon>Magnoliopsida</taxon>
        <taxon>eudicotyledons</taxon>
        <taxon>Gunneridae</taxon>
        <taxon>Pentapetalae</taxon>
        <taxon>asterids</taxon>
        <taxon>lamiids</taxon>
        <taxon>Lamiales</taxon>
        <taxon>Pedaliaceae</taxon>
        <taxon>Sesamum</taxon>
    </lineage>
</organism>
<dbReference type="EMBL" id="JACGWO010000007">
    <property type="protein sequence ID" value="KAK4423014.1"/>
    <property type="molecule type" value="Genomic_DNA"/>
</dbReference>
<dbReference type="AlphaFoldDB" id="A0AAE1Y4A8"/>
<gene>
    <name evidence="1" type="ORF">Salat_1884000</name>
</gene>
<name>A0AAE1Y4A8_9LAMI</name>
<evidence type="ECO:0000313" key="1">
    <source>
        <dbReference type="EMBL" id="KAK4423014.1"/>
    </source>
</evidence>
<comment type="caution">
    <text evidence="1">The sequence shown here is derived from an EMBL/GenBank/DDBJ whole genome shotgun (WGS) entry which is preliminary data.</text>
</comment>
<proteinExistence type="predicted"/>